<evidence type="ECO:0000256" key="2">
    <source>
        <dbReference type="ARBA" id="ARBA00006679"/>
    </source>
</evidence>
<sequence length="173" mass="17406">MDTGILILRLLVGLLVAGHGVQKISSHLGGRGLEGGTEEFRADGFRGGVLTALAAGGGQIGSGLLLAAGLLTPLAATGAIGVMTVALTVKWRHGLWVQNDGYEYPLVLIGTAAALAATGPGAWSLDAVLGLTPYPLWWAALALAAGLGSGLLTRLVLHRRTAAVPHATAPGGH</sequence>
<dbReference type="PANTHER" id="PTHR33452">
    <property type="entry name" value="OXIDOREDUCTASE CATD-RELATED"/>
    <property type="match status" value="1"/>
</dbReference>
<keyword evidence="5 7" id="KW-1133">Transmembrane helix</keyword>
<proteinExistence type="inferred from homology"/>
<feature type="transmembrane region" description="Helical" evidence="7">
    <location>
        <begin position="101"/>
        <end position="123"/>
    </location>
</feature>
<dbReference type="Pfam" id="PF07681">
    <property type="entry name" value="DoxX"/>
    <property type="match status" value="1"/>
</dbReference>
<evidence type="ECO:0000256" key="7">
    <source>
        <dbReference type="SAM" id="Phobius"/>
    </source>
</evidence>
<organism evidence="8 9">
    <name type="scientific">Streptomyces wedmorensis</name>
    <dbReference type="NCBI Taxonomy" id="43759"/>
    <lineage>
        <taxon>Bacteria</taxon>
        <taxon>Bacillati</taxon>
        <taxon>Actinomycetota</taxon>
        <taxon>Actinomycetes</taxon>
        <taxon>Kitasatosporales</taxon>
        <taxon>Streptomycetaceae</taxon>
        <taxon>Streptomyces</taxon>
    </lineage>
</organism>
<accession>A0ABW6IUP5</accession>
<evidence type="ECO:0000313" key="8">
    <source>
        <dbReference type="EMBL" id="MFE5980602.1"/>
    </source>
</evidence>
<keyword evidence="9" id="KW-1185">Reference proteome</keyword>
<protein>
    <submittedName>
        <fullName evidence="8">DoxX family membrane protein</fullName>
    </submittedName>
</protein>
<evidence type="ECO:0000256" key="6">
    <source>
        <dbReference type="ARBA" id="ARBA00023136"/>
    </source>
</evidence>
<dbReference type="Proteomes" id="UP001600424">
    <property type="component" value="Unassembled WGS sequence"/>
</dbReference>
<comment type="similarity">
    <text evidence="2">Belongs to the DoxX family.</text>
</comment>
<dbReference type="RefSeq" id="WP_386250875.1">
    <property type="nucleotide sequence ID" value="NZ_JBHTRV010000008.1"/>
</dbReference>
<dbReference type="InterPro" id="IPR032808">
    <property type="entry name" value="DoxX"/>
</dbReference>
<evidence type="ECO:0000256" key="5">
    <source>
        <dbReference type="ARBA" id="ARBA00022989"/>
    </source>
</evidence>
<dbReference type="EMBL" id="JBHTRV010000008">
    <property type="protein sequence ID" value="MFE5980602.1"/>
    <property type="molecule type" value="Genomic_DNA"/>
</dbReference>
<name>A0ABW6IUP5_STRWE</name>
<evidence type="ECO:0000256" key="3">
    <source>
        <dbReference type="ARBA" id="ARBA00022475"/>
    </source>
</evidence>
<comment type="caution">
    <text evidence="8">The sequence shown here is derived from an EMBL/GenBank/DDBJ whole genome shotgun (WGS) entry which is preliminary data.</text>
</comment>
<dbReference type="InterPro" id="IPR051907">
    <property type="entry name" value="DoxX-like_oxidoreductase"/>
</dbReference>
<reference evidence="8 9" key="1">
    <citation type="submission" date="2024-09" db="EMBL/GenBank/DDBJ databases">
        <title>The Natural Products Discovery Center: Release of the First 8490 Sequenced Strains for Exploring Actinobacteria Biosynthetic Diversity.</title>
        <authorList>
            <person name="Kalkreuter E."/>
            <person name="Kautsar S.A."/>
            <person name="Yang D."/>
            <person name="Bader C.D."/>
            <person name="Teijaro C.N."/>
            <person name="Fluegel L."/>
            <person name="Davis C.M."/>
            <person name="Simpson J.R."/>
            <person name="Lauterbach L."/>
            <person name="Steele A.D."/>
            <person name="Gui C."/>
            <person name="Meng S."/>
            <person name="Li G."/>
            <person name="Viehrig K."/>
            <person name="Ye F."/>
            <person name="Su P."/>
            <person name="Kiefer A.F."/>
            <person name="Nichols A."/>
            <person name="Cepeda A.J."/>
            <person name="Yan W."/>
            <person name="Fan B."/>
            <person name="Jiang Y."/>
            <person name="Adhikari A."/>
            <person name="Zheng C.-J."/>
            <person name="Schuster L."/>
            <person name="Cowan T.M."/>
            <person name="Smanski M.J."/>
            <person name="Chevrette M.G."/>
            <person name="De Carvalho L.P.S."/>
            <person name="Shen B."/>
        </authorList>
    </citation>
    <scope>NUCLEOTIDE SEQUENCE [LARGE SCALE GENOMIC DNA]</scope>
    <source>
        <strain evidence="8 9">NPDC056472</strain>
    </source>
</reference>
<feature type="transmembrane region" description="Helical" evidence="7">
    <location>
        <begin position="64"/>
        <end position="89"/>
    </location>
</feature>
<keyword evidence="3" id="KW-1003">Cell membrane</keyword>
<gene>
    <name evidence="8" type="ORF">ACFQ63_12920</name>
</gene>
<evidence type="ECO:0000256" key="1">
    <source>
        <dbReference type="ARBA" id="ARBA00004651"/>
    </source>
</evidence>
<evidence type="ECO:0000256" key="4">
    <source>
        <dbReference type="ARBA" id="ARBA00022692"/>
    </source>
</evidence>
<comment type="subcellular location">
    <subcellularLocation>
        <location evidence="1">Cell membrane</location>
        <topology evidence="1">Multi-pass membrane protein</topology>
    </subcellularLocation>
</comment>
<dbReference type="PANTHER" id="PTHR33452:SF1">
    <property type="entry name" value="INNER MEMBRANE PROTEIN YPHA-RELATED"/>
    <property type="match status" value="1"/>
</dbReference>
<feature type="transmembrane region" description="Helical" evidence="7">
    <location>
        <begin position="135"/>
        <end position="157"/>
    </location>
</feature>
<keyword evidence="4 7" id="KW-0812">Transmembrane</keyword>
<evidence type="ECO:0000313" key="9">
    <source>
        <dbReference type="Proteomes" id="UP001600424"/>
    </source>
</evidence>
<keyword evidence="6 7" id="KW-0472">Membrane</keyword>